<name>A0A1J8NHW4_9COXI</name>
<dbReference type="Proteomes" id="UP000183924">
    <property type="component" value="Unassembled WGS sequence"/>
</dbReference>
<dbReference type="Pfam" id="PF12796">
    <property type="entry name" value="Ank_2"/>
    <property type="match status" value="1"/>
</dbReference>
<organism evidence="4 5">
    <name type="scientific">Candidatus Rickettsiella isopodorum</name>
    <dbReference type="NCBI Taxonomy" id="1225476"/>
    <lineage>
        <taxon>Bacteria</taxon>
        <taxon>Pseudomonadati</taxon>
        <taxon>Pseudomonadota</taxon>
        <taxon>Gammaproteobacteria</taxon>
        <taxon>Legionellales</taxon>
        <taxon>Coxiellaceae</taxon>
        <taxon>Rickettsiella</taxon>
    </lineage>
</organism>
<reference evidence="4 5" key="1">
    <citation type="submission" date="2016-03" db="EMBL/GenBank/DDBJ databases">
        <title>Comparative genomics of Rickettsiella.</title>
        <authorList>
            <person name="Chandler C."/>
            <person name="Wang Y."/>
        </authorList>
    </citation>
    <scope>NUCLEOTIDE SEQUENCE [LARGE SCALE GENOMIC DNA]</scope>
    <source>
        <strain evidence="4 5">RCFS May 2013</strain>
    </source>
</reference>
<dbReference type="Gene3D" id="1.25.40.20">
    <property type="entry name" value="Ankyrin repeat-containing domain"/>
    <property type="match status" value="1"/>
</dbReference>
<evidence type="ECO:0000313" key="4">
    <source>
        <dbReference type="EMBL" id="OIZ94482.1"/>
    </source>
</evidence>
<dbReference type="STRING" id="1225476.A1D18_06505"/>
<dbReference type="PROSITE" id="PS50088">
    <property type="entry name" value="ANK_REPEAT"/>
    <property type="match status" value="1"/>
</dbReference>
<dbReference type="PANTHER" id="PTHR24171">
    <property type="entry name" value="ANKYRIN REPEAT DOMAIN-CONTAINING PROTEIN 39-RELATED"/>
    <property type="match status" value="1"/>
</dbReference>
<dbReference type="RefSeq" id="WP_071662971.1">
    <property type="nucleotide sequence ID" value="NZ_LUKY01000033.1"/>
</dbReference>
<dbReference type="PROSITE" id="PS50297">
    <property type="entry name" value="ANK_REP_REGION"/>
    <property type="match status" value="1"/>
</dbReference>
<sequence length="244" mass="28258">MISSNFNWENNSLFTLANIGDVQLFEYWLNKKKLNIDAQDEDGDTPLHYAAKRGHKDLVINLLNKGAIISSNKKKRTALQDAYACNQAKVAKEITKFVVQKNSVKNILQFQKSIKVGSQEKQELDRLANGFIQYLRKNYLDRNIFIRFSAKHTRRANLLIIAARRCSTIKEFKDLLNNQLNLFKGVPANSISKAILDKRWSEEIRNKPKDLNKSLFYKTITTFVVERLSNNNVNNRSIRDVSHR</sequence>
<keyword evidence="5" id="KW-1185">Reference proteome</keyword>
<keyword evidence="1" id="KW-0677">Repeat</keyword>
<dbReference type="SUPFAM" id="SSF48403">
    <property type="entry name" value="Ankyrin repeat"/>
    <property type="match status" value="1"/>
</dbReference>
<dbReference type="InterPro" id="IPR002110">
    <property type="entry name" value="Ankyrin_rpt"/>
</dbReference>
<evidence type="ECO:0000256" key="3">
    <source>
        <dbReference type="PROSITE-ProRule" id="PRU00023"/>
    </source>
</evidence>
<feature type="repeat" description="ANK" evidence="3">
    <location>
        <begin position="42"/>
        <end position="74"/>
    </location>
</feature>
<dbReference type="EMBL" id="LUKY01000033">
    <property type="protein sequence ID" value="OIZ94482.1"/>
    <property type="molecule type" value="Genomic_DNA"/>
</dbReference>
<accession>A0A1J8NHW4</accession>
<proteinExistence type="predicted"/>
<gene>
    <name evidence="4" type="ORF">A1D18_06505</name>
</gene>
<dbReference type="AlphaFoldDB" id="A0A1J8NHW4"/>
<comment type="caution">
    <text evidence="4">The sequence shown here is derived from an EMBL/GenBank/DDBJ whole genome shotgun (WGS) entry which is preliminary data.</text>
</comment>
<keyword evidence="2 3" id="KW-0040">ANK repeat</keyword>
<dbReference type="SMART" id="SM00248">
    <property type="entry name" value="ANK"/>
    <property type="match status" value="3"/>
</dbReference>
<dbReference type="InterPro" id="IPR036770">
    <property type="entry name" value="Ankyrin_rpt-contain_sf"/>
</dbReference>
<evidence type="ECO:0000256" key="2">
    <source>
        <dbReference type="ARBA" id="ARBA00023043"/>
    </source>
</evidence>
<evidence type="ECO:0000256" key="1">
    <source>
        <dbReference type="ARBA" id="ARBA00022737"/>
    </source>
</evidence>
<protein>
    <submittedName>
        <fullName evidence="4">Uncharacterized protein</fullName>
    </submittedName>
</protein>
<evidence type="ECO:0000313" key="5">
    <source>
        <dbReference type="Proteomes" id="UP000183924"/>
    </source>
</evidence>
<dbReference type="OrthoDB" id="5630385at2"/>